<organism evidence="1 2">
    <name type="scientific">Streptomyces misionensis</name>
    <dbReference type="NCBI Taxonomy" id="67331"/>
    <lineage>
        <taxon>Bacteria</taxon>
        <taxon>Bacillati</taxon>
        <taxon>Actinomycetota</taxon>
        <taxon>Actinomycetes</taxon>
        <taxon>Kitasatosporales</taxon>
        <taxon>Streptomycetaceae</taxon>
        <taxon>Streptomyces</taxon>
    </lineage>
</organism>
<sequence>MNCAPVRRWTTSTASARTKITAHRRPTTTDSPCRTVVIAGQRFAGRATQNYIYFWPLYTGTAIPIDQWRARMWLDTWV</sequence>
<gene>
    <name evidence="1" type="ORF">FRZ03_25125</name>
</gene>
<comment type="caution">
    <text evidence="1">The sequence shown here is derived from an EMBL/GenBank/DDBJ whole genome shotgun (WGS) entry which is preliminary data.</text>
</comment>
<name>A0A5C6J9B9_9ACTN</name>
<evidence type="ECO:0000313" key="1">
    <source>
        <dbReference type="EMBL" id="TWV37163.1"/>
    </source>
</evidence>
<dbReference type="EMBL" id="VOGW01000148">
    <property type="protein sequence ID" value="TWV37163.1"/>
    <property type="molecule type" value="Genomic_DNA"/>
</dbReference>
<proteinExistence type="predicted"/>
<dbReference type="Proteomes" id="UP000320481">
    <property type="component" value="Unassembled WGS sequence"/>
</dbReference>
<keyword evidence="2" id="KW-1185">Reference proteome</keyword>
<evidence type="ECO:0000313" key="2">
    <source>
        <dbReference type="Proteomes" id="UP000320481"/>
    </source>
</evidence>
<accession>A0A5C6J9B9</accession>
<reference evidence="1" key="1">
    <citation type="journal article" date="2019" name="Microbiol. Resour. Announc.">
        <title>Draft Genomic Sequences of Streptomyces misionensis and Streptomyces albidoflavus, bacteria applied for phytopathogen biocontrol.</title>
        <authorList>
            <person name="Pylro V."/>
            <person name="Dias A."/>
            <person name="Andreote F."/>
            <person name="Varani A."/>
            <person name="Andreote C."/>
            <person name="Bernardo E."/>
            <person name="Martins T."/>
        </authorList>
    </citation>
    <scope>NUCLEOTIDE SEQUENCE [LARGE SCALE GENOMIC DNA]</scope>
    <source>
        <strain evidence="1">66</strain>
    </source>
</reference>
<dbReference type="AlphaFoldDB" id="A0A5C6J9B9"/>
<protein>
    <submittedName>
        <fullName evidence="1">Uncharacterized protein</fullName>
    </submittedName>
</protein>